<reference evidence="2 3" key="1">
    <citation type="submission" date="2018-04" db="EMBL/GenBank/DDBJ databases">
        <title>The genome of golden apple snail Pomacea canaliculata provides insight into stress tolerance and invasive adaptation.</title>
        <authorList>
            <person name="Liu C."/>
            <person name="Liu B."/>
            <person name="Ren Y."/>
            <person name="Zhang Y."/>
            <person name="Wang H."/>
            <person name="Li S."/>
            <person name="Jiang F."/>
            <person name="Yin L."/>
            <person name="Zhang G."/>
            <person name="Qian W."/>
            <person name="Fan W."/>
        </authorList>
    </citation>
    <scope>NUCLEOTIDE SEQUENCE [LARGE SCALE GENOMIC DNA]</scope>
    <source>
        <strain evidence="2">SZHN2017</strain>
        <tissue evidence="2">Muscle</tissue>
    </source>
</reference>
<dbReference type="SUPFAM" id="SSF57256">
    <property type="entry name" value="Elafin-like"/>
    <property type="match status" value="1"/>
</dbReference>
<protein>
    <recommendedName>
        <fullName evidence="1">WAP domain-containing protein</fullName>
    </recommendedName>
</protein>
<comment type="caution">
    <text evidence="2">The sequence shown here is derived from an EMBL/GenBank/DDBJ whole genome shotgun (WGS) entry which is preliminary data.</text>
</comment>
<evidence type="ECO:0000259" key="1">
    <source>
        <dbReference type="PROSITE" id="PS51390"/>
    </source>
</evidence>
<proteinExistence type="predicted"/>
<dbReference type="Gene3D" id="4.10.75.10">
    <property type="entry name" value="Elafin-like"/>
    <property type="match status" value="1"/>
</dbReference>
<evidence type="ECO:0000313" key="2">
    <source>
        <dbReference type="EMBL" id="PVD21869.1"/>
    </source>
</evidence>
<accession>A0A2T7NL32</accession>
<dbReference type="InterPro" id="IPR036645">
    <property type="entry name" value="Elafin-like_sf"/>
</dbReference>
<dbReference type="EMBL" id="PZQS01000011">
    <property type="protein sequence ID" value="PVD21869.1"/>
    <property type="molecule type" value="Genomic_DNA"/>
</dbReference>
<feature type="domain" description="WAP" evidence="1">
    <location>
        <begin position="60"/>
        <end position="106"/>
    </location>
</feature>
<dbReference type="GO" id="GO:0005576">
    <property type="term" value="C:extracellular region"/>
    <property type="evidence" value="ECO:0007669"/>
    <property type="project" value="InterPro"/>
</dbReference>
<dbReference type="AlphaFoldDB" id="A0A2T7NL32"/>
<gene>
    <name evidence="2" type="ORF">C0Q70_17671</name>
</gene>
<dbReference type="InterPro" id="IPR008197">
    <property type="entry name" value="WAP_dom"/>
</dbReference>
<organism evidence="2 3">
    <name type="scientific">Pomacea canaliculata</name>
    <name type="common">Golden apple snail</name>
    <dbReference type="NCBI Taxonomy" id="400727"/>
    <lineage>
        <taxon>Eukaryota</taxon>
        <taxon>Metazoa</taxon>
        <taxon>Spiralia</taxon>
        <taxon>Lophotrochozoa</taxon>
        <taxon>Mollusca</taxon>
        <taxon>Gastropoda</taxon>
        <taxon>Caenogastropoda</taxon>
        <taxon>Architaenioglossa</taxon>
        <taxon>Ampullarioidea</taxon>
        <taxon>Ampullariidae</taxon>
        <taxon>Pomacea</taxon>
    </lineage>
</organism>
<sequence length="109" mass="11808">MLCALGMRIKCALSQWSSLPTEARNKHKQTRGCVGIPGVAVTASTNQTFIPGSVEEEFGENERARSCPDPSQLPRSCVQQCRLHVDCQPNMACCSNGCGRICAAVSHRE</sequence>
<dbReference type="OrthoDB" id="6042169at2759"/>
<dbReference type="PROSITE" id="PS51390">
    <property type="entry name" value="WAP"/>
    <property type="match status" value="1"/>
</dbReference>
<keyword evidence="3" id="KW-1185">Reference proteome</keyword>
<dbReference type="Proteomes" id="UP000245119">
    <property type="component" value="Linkage Group LG11"/>
</dbReference>
<dbReference type="Pfam" id="PF00095">
    <property type="entry name" value="WAP"/>
    <property type="match status" value="1"/>
</dbReference>
<name>A0A2T7NL32_POMCA</name>
<evidence type="ECO:0000313" key="3">
    <source>
        <dbReference type="Proteomes" id="UP000245119"/>
    </source>
</evidence>
<dbReference type="GO" id="GO:0030414">
    <property type="term" value="F:peptidase inhibitor activity"/>
    <property type="evidence" value="ECO:0007669"/>
    <property type="project" value="InterPro"/>
</dbReference>